<keyword evidence="2" id="KW-0732">Signal</keyword>
<feature type="domain" description="Ig-like" evidence="3">
    <location>
        <begin position="39"/>
        <end position="124"/>
    </location>
</feature>
<dbReference type="SMART" id="SM00409">
    <property type="entry name" value="IG"/>
    <property type="match status" value="1"/>
</dbReference>
<feature type="region of interest" description="Disordered" evidence="1">
    <location>
        <begin position="269"/>
        <end position="305"/>
    </location>
</feature>
<dbReference type="AlphaFoldDB" id="A0AA88MHY6"/>
<evidence type="ECO:0000313" key="5">
    <source>
        <dbReference type="Proteomes" id="UP001187415"/>
    </source>
</evidence>
<dbReference type="SUPFAM" id="SSF48726">
    <property type="entry name" value="Immunoglobulin"/>
    <property type="match status" value="2"/>
</dbReference>
<dbReference type="InterPro" id="IPR003599">
    <property type="entry name" value="Ig_sub"/>
</dbReference>
<evidence type="ECO:0000313" key="4">
    <source>
        <dbReference type="EMBL" id="KAK2837929.1"/>
    </source>
</evidence>
<dbReference type="EMBL" id="JAUPFM010000011">
    <property type="protein sequence ID" value="KAK2837929.1"/>
    <property type="molecule type" value="Genomic_DNA"/>
</dbReference>
<dbReference type="Proteomes" id="UP001187415">
    <property type="component" value="Unassembled WGS sequence"/>
</dbReference>
<dbReference type="InterPro" id="IPR036179">
    <property type="entry name" value="Ig-like_dom_sf"/>
</dbReference>
<dbReference type="PROSITE" id="PS50835">
    <property type="entry name" value="IG_LIKE"/>
    <property type="match status" value="2"/>
</dbReference>
<accession>A0AA88MHY6</accession>
<organism evidence="4 5">
    <name type="scientific">Channa striata</name>
    <name type="common">Snakehead murrel</name>
    <name type="synonym">Ophicephalus striatus</name>
    <dbReference type="NCBI Taxonomy" id="64152"/>
    <lineage>
        <taxon>Eukaryota</taxon>
        <taxon>Metazoa</taxon>
        <taxon>Chordata</taxon>
        <taxon>Craniata</taxon>
        <taxon>Vertebrata</taxon>
        <taxon>Euteleostomi</taxon>
        <taxon>Actinopterygii</taxon>
        <taxon>Neopterygii</taxon>
        <taxon>Teleostei</taxon>
        <taxon>Neoteleostei</taxon>
        <taxon>Acanthomorphata</taxon>
        <taxon>Anabantaria</taxon>
        <taxon>Anabantiformes</taxon>
        <taxon>Channoidei</taxon>
        <taxon>Channidae</taxon>
        <taxon>Channa</taxon>
    </lineage>
</organism>
<gene>
    <name evidence="4" type="ORF">Q5P01_015141</name>
</gene>
<dbReference type="InterPro" id="IPR013783">
    <property type="entry name" value="Ig-like_fold"/>
</dbReference>
<keyword evidence="5" id="KW-1185">Reference proteome</keyword>
<proteinExistence type="predicted"/>
<feature type="compositionally biased region" description="Polar residues" evidence="1">
    <location>
        <begin position="275"/>
        <end position="289"/>
    </location>
</feature>
<feature type="domain" description="Ig-like" evidence="3">
    <location>
        <begin position="139"/>
        <end position="235"/>
    </location>
</feature>
<dbReference type="Gene3D" id="2.60.40.10">
    <property type="entry name" value="Immunoglobulins"/>
    <property type="match status" value="2"/>
</dbReference>
<comment type="caution">
    <text evidence="4">The sequence shown here is derived from an EMBL/GenBank/DDBJ whole genome shotgun (WGS) entry which is preliminary data.</text>
</comment>
<reference evidence="4" key="1">
    <citation type="submission" date="2023-07" db="EMBL/GenBank/DDBJ databases">
        <title>Chromosome-level Genome Assembly of Striped Snakehead (Channa striata).</title>
        <authorList>
            <person name="Liu H."/>
        </authorList>
    </citation>
    <scope>NUCLEOTIDE SEQUENCE</scope>
    <source>
        <strain evidence="4">Gz</strain>
        <tissue evidence="4">Muscle</tissue>
    </source>
</reference>
<dbReference type="InterPro" id="IPR007110">
    <property type="entry name" value="Ig-like_dom"/>
</dbReference>
<feature type="chain" id="PRO_5041739131" description="Ig-like domain-containing protein" evidence="2">
    <location>
        <begin position="27"/>
        <end position="305"/>
    </location>
</feature>
<dbReference type="Pfam" id="PF13927">
    <property type="entry name" value="Ig_3"/>
    <property type="match status" value="1"/>
</dbReference>
<sequence>MPASWNQLSFLIFLLLISCRHSNTTGQVSITPAPITPLPTEVRSVVLKGESHTERVELLNPVKVELQCTWSGNQNKPQNITGLWRKDGKEIEDSRVTVQLENEQYNLIRVFSIESEENLGNYSCVFGDETRGDFILSAPQTGITRDKPIIGYLGDYAVIKCNIEDTKPMPNTWKWYRGNGTEKIQILTEPHRYKIKIDKFETKLVVENLTEADSGHYYCGAVYGISTTMTPMELKVISYWEPLKPFIAILGEVILLVAAIGLYERSQSKNKHAQENGTNAEQTNSPTQEENTEQDGHSSVRQRKV</sequence>
<feature type="signal peptide" evidence="2">
    <location>
        <begin position="1"/>
        <end position="26"/>
    </location>
</feature>
<evidence type="ECO:0000256" key="1">
    <source>
        <dbReference type="SAM" id="MobiDB-lite"/>
    </source>
</evidence>
<evidence type="ECO:0000256" key="2">
    <source>
        <dbReference type="SAM" id="SignalP"/>
    </source>
</evidence>
<name>A0AA88MHY6_CHASR</name>
<evidence type="ECO:0000259" key="3">
    <source>
        <dbReference type="PROSITE" id="PS50835"/>
    </source>
</evidence>
<protein>
    <recommendedName>
        <fullName evidence="3">Ig-like domain-containing protein</fullName>
    </recommendedName>
</protein>